<dbReference type="InterPro" id="IPR032675">
    <property type="entry name" value="LRR_dom_sf"/>
</dbReference>
<reference evidence="3" key="1">
    <citation type="submission" date="2025-08" db="UniProtKB">
        <authorList>
            <consortium name="RefSeq"/>
        </authorList>
    </citation>
    <scope>IDENTIFICATION</scope>
</reference>
<feature type="compositionally biased region" description="Basic and acidic residues" evidence="1">
    <location>
        <begin position="92"/>
        <end position="102"/>
    </location>
</feature>
<dbReference type="Pfam" id="PF13516">
    <property type="entry name" value="LRR_6"/>
    <property type="match status" value="3"/>
</dbReference>
<sequence length="593" mass="65285">MDRQDTLWNKSNVIQKVRMGKKVEKALSKDKNPSSATHVEDDNPNKTPEPYKCIGNFLTDFNELCKQNGMAVIPPVVTRPKPPGPASGGNEGKPDKKGDKNKQPVPEPEPEVELNEDGEPIEPPPKTYSTRDKFEYFKPSVQVELDNNDKWDSVSEIFIRGWKIDTPMMDNFQQSWPTLERLHTINLWYTGLSEDTLHTLAVFLPQCTNIKNVLLDGNPVKEENWAELIGEESLVQNLSLRHCKITDKGSAGLGRALGTAKVANTKLLSLNLTGNDIGDPGAESLAGGLRMNRTLMSLTLTSNKVGDKGVAKISEALSRFPLSHEEVVERRKLISDRGSPERNKSPPPSRRAESKDRPGSVRSMTTQDKTKQKPSAKKKDVKGRDAKEETKTVKKDKEDTRGGGKRALWAQQTNPNAGTGRMSSGSVAFKAAIKLVTSASVAAEATKTMGKTKDKKKDKGKSSNQEAELAESPVSSPELEIVNMDSQDLINPLLEVADYMDGQLWIAGNRTLINLNLARNNISETGMSSLLKAIQYQTTLTSGNRSGGTGLMRLVINKNSVRPENEVMAKLSEKMMLKDPFYKPPITPEGETA</sequence>
<feature type="region of interest" description="Disordered" evidence="1">
    <location>
        <begin position="19"/>
        <end position="48"/>
    </location>
</feature>
<proteinExistence type="predicted"/>
<organism evidence="2 3">
    <name type="scientific">Aplysia californica</name>
    <name type="common">California sea hare</name>
    <dbReference type="NCBI Taxonomy" id="6500"/>
    <lineage>
        <taxon>Eukaryota</taxon>
        <taxon>Metazoa</taxon>
        <taxon>Spiralia</taxon>
        <taxon>Lophotrochozoa</taxon>
        <taxon>Mollusca</taxon>
        <taxon>Gastropoda</taxon>
        <taxon>Heterobranchia</taxon>
        <taxon>Euthyneura</taxon>
        <taxon>Tectipleura</taxon>
        <taxon>Aplysiida</taxon>
        <taxon>Aplysioidea</taxon>
        <taxon>Aplysiidae</taxon>
        <taxon>Aplysia</taxon>
    </lineage>
</organism>
<evidence type="ECO:0000256" key="1">
    <source>
        <dbReference type="SAM" id="MobiDB-lite"/>
    </source>
</evidence>
<protein>
    <submittedName>
        <fullName evidence="3">Leucine-rich repeat-containing protein 71 isoform X1</fullName>
    </submittedName>
</protein>
<dbReference type="Gene3D" id="3.80.10.10">
    <property type="entry name" value="Ribonuclease Inhibitor"/>
    <property type="match status" value="2"/>
</dbReference>
<dbReference type="Proteomes" id="UP000694888">
    <property type="component" value="Unplaced"/>
</dbReference>
<feature type="region of interest" description="Disordered" evidence="1">
    <location>
        <begin position="327"/>
        <end position="423"/>
    </location>
</feature>
<dbReference type="InterPro" id="IPR053040">
    <property type="entry name" value="LRR-containing_protein_71"/>
</dbReference>
<feature type="region of interest" description="Disordered" evidence="1">
    <location>
        <begin position="75"/>
        <end position="131"/>
    </location>
</feature>
<feature type="compositionally biased region" description="Polar residues" evidence="1">
    <location>
        <begin position="410"/>
        <end position="423"/>
    </location>
</feature>
<dbReference type="GeneID" id="101850833"/>
<feature type="compositionally biased region" description="Basic and acidic residues" evidence="1">
    <location>
        <begin position="21"/>
        <end position="44"/>
    </location>
</feature>
<evidence type="ECO:0000313" key="2">
    <source>
        <dbReference type="Proteomes" id="UP000694888"/>
    </source>
</evidence>
<dbReference type="SMART" id="SM00368">
    <property type="entry name" value="LRR_RI"/>
    <property type="match status" value="5"/>
</dbReference>
<evidence type="ECO:0000313" key="3">
    <source>
        <dbReference type="RefSeq" id="XP_035827728.1"/>
    </source>
</evidence>
<name>A0ABM1VZ85_APLCA</name>
<feature type="compositionally biased region" description="Acidic residues" evidence="1">
    <location>
        <begin position="108"/>
        <end position="120"/>
    </location>
</feature>
<keyword evidence="2" id="KW-1185">Reference proteome</keyword>
<dbReference type="PANTHER" id="PTHR46984">
    <property type="entry name" value="LEUCINE-RICH REPEAT-CONTAINING PROTEIN 71"/>
    <property type="match status" value="1"/>
</dbReference>
<gene>
    <name evidence="3" type="primary">LOC101850833</name>
</gene>
<dbReference type="SUPFAM" id="SSF52047">
    <property type="entry name" value="RNI-like"/>
    <property type="match status" value="2"/>
</dbReference>
<dbReference type="PANTHER" id="PTHR46984:SF1">
    <property type="entry name" value="LEUCINE-RICH REPEAT-CONTAINING PROTEIN 71"/>
    <property type="match status" value="1"/>
</dbReference>
<accession>A0ABM1VZ85</accession>
<feature type="compositionally biased region" description="Basic and acidic residues" evidence="1">
    <location>
        <begin position="382"/>
        <end position="402"/>
    </location>
</feature>
<feature type="compositionally biased region" description="Basic residues" evidence="1">
    <location>
        <begin position="372"/>
        <end position="381"/>
    </location>
</feature>
<dbReference type="RefSeq" id="XP_035827728.1">
    <property type="nucleotide sequence ID" value="XM_035971835.1"/>
</dbReference>
<feature type="compositionally biased region" description="Basic and acidic residues" evidence="1">
    <location>
        <begin position="451"/>
        <end position="461"/>
    </location>
</feature>
<dbReference type="InterPro" id="IPR001611">
    <property type="entry name" value="Leu-rich_rpt"/>
</dbReference>
<feature type="region of interest" description="Disordered" evidence="1">
    <location>
        <begin position="445"/>
        <end position="476"/>
    </location>
</feature>
<feature type="compositionally biased region" description="Basic and acidic residues" evidence="1">
    <location>
        <begin position="327"/>
        <end position="359"/>
    </location>
</feature>